<feature type="region of interest" description="Disordered" evidence="1">
    <location>
        <begin position="84"/>
        <end position="104"/>
    </location>
</feature>
<evidence type="ECO:0000313" key="4">
    <source>
        <dbReference type="Proteomes" id="UP000001010"/>
    </source>
</evidence>
<accession>Q8PEE2</accession>
<dbReference type="Gene3D" id="3.40.50.360">
    <property type="match status" value="1"/>
</dbReference>
<dbReference type="KEGG" id="xcc:XCC0039"/>
<dbReference type="SUPFAM" id="SSF52218">
    <property type="entry name" value="Flavoproteins"/>
    <property type="match status" value="1"/>
</dbReference>
<name>Q8PEE2_XANCP</name>
<dbReference type="EnsemblBacteria" id="AAM39358">
    <property type="protein sequence ID" value="AAM39358"/>
    <property type="gene ID" value="XCC0039"/>
</dbReference>
<evidence type="ECO:0000259" key="2">
    <source>
        <dbReference type="Pfam" id="PF02525"/>
    </source>
</evidence>
<organism evidence="3 4">
    <name type="scientific">Xanthomonas campestris pv. campestris (strain ATCC 33913 / DSM 3586 / NCPPB 528 / LMG 568 / P 25)</name>
    <dbReference type="NCBI Taxonomy" id="190485"/>
    <lineage>
        <taxon>Bacteria</taxon>
        <taxon>Pseudomonadati</taxon>
        <taxon>Pseudomonadota</taxon>
        <taxon>Gammaproteobacteria</taxon>
        <taxon>Lysobacterales</taxon>
        <taxon>Lysobacteraceae</taxon>
        <taxon>Xanthomonas</taxon>
    </lineage>
</organism>
<gene>
    <name evidence="3" type="ordered locus">XCC0039</name>
</gene>
<feature type="domain" description="Flavodoxin-like fold" evidence="2">
    <location>
        <begin position="31"/>
        <end position="92"/>
    </location>
</feature>
<dbReference type="AlphaFoldDB" id="Q8PEE2"/>
<evidence type="ECO:0000256" key="1">
    <source>
        <dbReference type="SAM" id="MobiDB-lite"/>
    </source>
</evidence>
<dbReference type="Proteomes" id="UP000001010">
    <property type="component" value="Chromosome"/>
</dbReference>
<dbReference type="InterPro" id="IPR003680">
    <property type="entry name" value="Flavodoxin_fold"/>
</dbReference>
<dbReference type="HOGENOM" id="CLU_2249009_0_0_6"/>
<reference evidence="3 4" key="1">
    <citation type="journal article" date="2002" name="Nature">
        <title>Comparison of the genomes of two Xanthomonas pathogens with differing host specificities.</title>
        <authorList>
            <person name="da Silva A.C."/>
            <person name="Ferro J.A."/>
            <person name="Reinach F.C."/>
            <person name="Farah C.S."/>
            <person name="Furlan L.R."/>
            <person name="Quaggio R.B."/>
            <person name="Monteiro-Vitorello C.B."/>
            <person name="Van Sluys M.A."/>
            <person name="Almeida N.F."/>
            <person name="Alves L.M."/>
            <person name="do Amaral A.M."/>
            <person name="Bertolini M.C."/>
            <person name="Camargo L.E."/>
            <person name="Camarotte G."/>
            <person name="Cannavan F."/>
            <person name="Cardozo J."/>
            <person name="Chambergo F."/>
            <person name="Ciapina L.P."/>
            <person name="Cicarelli R.M."/>
            <person name="Coutinho L.L."/>
            <person name="Cursino-Santos J.R."/>
            <person name="El-Dorry H."/>
            <person name="Faria J.B."/>
            <person name="Ferreira A.J."/>
            <person name="Ferreira R.C."/>
            <person name="Ferro M.I."/>
            <person name="Formighieri E.F."/>
            <person name="Franco M.C."/>
            <person name="Greggio C.C."/>
            <person name="Gruber A."/>
            <person name="Katsuyama A.M."/>
            <person name="Kishi L.T."/>
            <person name="Leite R.P."/>
            <person name="Lemos E.G."/>
            <person name="Lemos M.V."/>
            <person name="Locali E.C."/>
            <person name="Machado M.A."/>
            <person name="Madeira A.M."/>
            <person name="Martinez-Rossi N.M."/>
            <person name="Martins E.C."/>
            <person name="Meidanis J."/>
            <person name="Menck C.F."/>
            <person name="Miyaki C.Y."/>
            <person name="Moon D.H."/>
            <person name="Moreira L.M."/>
            <person name="Novo M.T."/>
            <person name="Okura V.K."/>
            <person name="Oliveira M.C."/>
            <person name="Oliveira V.R."/>
            <person name="Pereira H.A."/>
            <person name="Rossi A."/>
            <person name="Sena J.A."/>
            <person name="Silva C."/>
            <person name="de Souza R.F."/>
            <person name="Spinola L.A."/>
            <person name="Takita M.A."/>
            <person name="Tamura R.E."/>
            <person name="Teixeira E.C."/>
            <person name="Tezza R.I."/>
            <person name="Trindade dos Santos M."/>
            <person name="Truffi D."/>
            <person name="Tsai S.M."/>
            <person name="White F.F."/>
            <person name="Setubal J.C."/>
            <person name="Kitajima J.P."/>
        </authorList>
    </citation>
    <scope>NUCLEOTIDE SEQUENCE [LARGE SCALE GENOMIC DNA]</scope>
    <source>
        <strain evidence="4">ATCC 33913 / DSM 3586 / NCPPB 528 / LMG 568 / P 25</strain>
    </source>
</reference>
<dbReference type="OrthoDB" id="9787136at2"/>
<protein>
    <submittedName>
        <fullName evidence="3">Acyl-carrier phosphodiesterase-like protein</fullName>
    </submittedName>
</protein>
<dbReference type="Pfam" id="PF02525">
    <property type="entry name" value="Flavodoxin_2"/>
    <property type="match status" value="1"/>
</dbReference>
<dbReference type="EMBL" id="AE008922">
    <property type="protein sequence ID" value="AAM39358.1"/>
    <property type="molecule type" value="Genomic_DNA"/>
</dbReference>
<sequence>MTHRQTTAATPSGVAAPRASLSITSIRDITMKLLHLDSSILGDYSASRQLTASIVAKLQAADPALQYTYRDLAANPIGHLSGAHLAAAQNPPATRRRSWPTTWR</sequence>
<keyword evidence="4" id="KW-1185">Reference proteome</keyword>
<proteinExistence type="predicted"/>
<dbReference type="PATRIC" id="fig|190485.4.peg.44"/>
<dbReference type="InterPro" id="IPR029039">
    <property type="entry name" value="Flavoprotein-like_sf"/>
</dbReference>
<evidence type="ECO:0000313" key="3">
    <source>
        <dbReference type="EMBL" id="AAM39358.1"/>
    </source>
</evidence>